<dbReference type="Proteomes" id="UP000268727">
    <property type="component" value="Unassembled WGS sequence"/>
</dbReference>
<keyword evidence="2" id="KW-1185">Reference proteome</keyword>
<sequence length="221" mass="24081">MDHEVKELVARARQRTAERPYSNRFLDLLDNGALPVERLRQLAAELHRLVASDRRSFTLLASRFPESPAGDFYLTMAQGEGEALRLLSDFAAAVDVDQAARRAHEPLPFAQVYPAYLAQVALGGGSSAVALALLANVAESGSTYRRVADALQTRYGFSDEAVGHFRFFGETPDELLDQAEAVVAHGLAAGEDPDEAVRTARLVSVYESLFWDALAEGITES</sequence>
<dbReference type="AlphaFoldDB" id="A0A3N1H403"/>
<dbReference type="InterPro" id="IPR016084">
    <property type="entry name" value="Haem_Oase-like_multi-hlx"/>
</dbReference>
<dbReference type="RefSeq" id="WP_123743089.1">
    <property type="nucleotide sequence ID" value="NZ_RJKM01000001.1"/>
</dbReference>
<organism evidence="1 2">
    <name type="scientific">Saccharothrix texasensis</name>
    <dbReference type="NCBI Taxonomy" id="103734"/>
    <lineage>
        <taxon>Bacteria</taxon>
        <taxon>Bacillati</taxon>
        <taxon>Actinomycetota</taxon>
        <taxon>Actinomycetes</taxon>
        <taxon>Pseudonocardiales</taxon>
        <taxon>Pseudonocardiaceae</taxon>
        <taxon>Saccharothrix</taxon>
    </lineage>
</organism>
<dbReference type="Gene3D" id="1.20.910.10">
    <property type="entry name" value="Heme oxygenase-like"/>
    <property type="match status" value="1"/>
</dbReference>
<dbReference type="SUPFAM" id="SSF48613">
    <property type="entry name" value="Heme oxygenase-like"/>
    <property type="match status" value="1"/>
</dbReference>
<reference evidence="1 2" key="1">
    <citation type="submission" date="2018-11" db="EMBL/GenBank/DDBJ databases">
        <title>Sequencing the genomes of 1000 actinobacteria strains.</title>
        <authorList>
            <person name="Klenk H.-P."/>
        </authorList>
    </citation>
    <scope>NUCLEOTIDE SEQUENCE [LARGE SCALE GENOMIC DNA]</scope>
    <source>
        <strain evidence="1 2">DSM 44231</strain>
    </source>
</reference>
<evidence type="ECO:0008006" key="3">
    <source>
        <dbReference type="Google" id="ProtNLM"/>
    </source>
</evidence>
<comment type="caution">
    <text evidence="1">The sequence shown here is derived from an EMBL/GenBank/DDBJ whole genome shotgun (WGS) entry which is preliminary data.</text>
</comment>
<accession>A0A3N1H403</accession>
<proteinExistence type="predicted"/>
<dbReference type="EMBL" id="RJKM01000001">
    <property type="protein sequence ID" value="ROP37263.1"/>
    <property type="molecule type" value="Genomic_DNA"/>
</dbReference>
<evidence type="ECO:0000313" key="2">
    <source>
        <dbReference type="Proteomes" id="UP000268727"/>
    </source>
</evidence>
<gene>
    <name evidence="1" type="ORF">EDD40_2565</name>
</gene>
<dbReference type="OrthoDB" id="3467339at2"/>
<evidence type="ECO:0000313" key="1">
    <source>
        <dbReference type="EMBL" id="ROP37263.1"/>
    </source>
</evidence>
<protein>
    <recommendedName>
        <fullName evidence="3">Thiaminase</fullName>
    </recommendedName>
</protein>
<name>A0A3N1H403_9PSEU</name>